<evidence type="ECO:0000256" key="2">
    <source>
        <dbReference type="ARBA" id="ARBA00022840"/>
    </source>
</evidence>
<dbReference type="SMART" id="SM00382">
    <property type="entry name" value="AAA"/>
    <property type="match status" value="1"/>
</dbReference>
<dbReference type="Proteomes" id="UP000094296">
    <property type="component" value="Unassembled WGS sequence"/>
</dbReference>
<reference evidence="4 5" key="1">
    <citation type="submission" date="2016-09" db="EMBL/GenBank/DDBJ databases">
        <title>Draft genome sequence for the type strain of Desulfuribacillus alkaliarsenatis AHT28, an obligately anaerobic, sulfidogenic bacterium isolated from Russian soda lake sediments.</title>
        <authorList>
            <person name="Abin C.A."/>
            <person name="Hollibaugh J.T."/>
        </authorList>
    </citation>
    <scope>NUCLEOTIDE SEQUENCE [LARGE SCALE GENOMIC DNA]</scope>
    <source>
        <strain evidence="4 5">AHT28</strain>
    </source>
</reference>
<gene>
    <name evidence="4" type="ORF">BHF68_04690</name>
</gene>
<keyword evidence="1" id="KW-0547">Nucleotide-binding</keyword>
<dbReference type="PANTHER" id="PTHR43158:SF5">
    <property type="entry name" value="ABC TRANSPORTER, ATP-BINDING PROTEIN"/>
    <property type="match status" value="1"/>
</dbReference>
<dbReference type="GO" id="GO:0005524">
    <property type="term" value="F:ATP binding"/>
    <property type="evidence" value="ECO:0007669"/>
    <property type="project" value="UniProtKB-KW"/>
</dbReference>
<evidence type="ECO:0000259" key="3">
    <source>
        <dbReference type="PROSITE" id="PS50893"/>
    </source>
</evidence>
<dbReference type="AlphaFoldDB" id="A0A1E5G357"/>
<dbReference type="InterPro" id="IPR027417">
    <property type="entry name" value="P-loop_NTPase"/>
</dbReference>
<keyword evidence="5" id="KW-1185">Reference proteome</keyword>
<dbReference type="RefSeq" id="WP_069642905.1">
    <property type="nucleotide sequence ID" value="NZ_MIJE01000011.1"/>
</dbReference>
<dbReference type="Pfam" id="PF00005">
    <property type="entry name" value="ABC_tran"/>
    <property type="match status" value="1"/>
</dbReference>
<proteinExistence type="predicted"/>
<dbReference type="STRING" id="766136.BHF68_04690"/>
<protein>
    <recommendedName>
        <fullName evidence="3">ABC transporter domain-containing protein</fullName>
    </recommendedName>
</protein>
<sequence>MIDAIRTVQLSKAFHSEIAVNNISLALPKDKIYGLLGRNGAGKTTLLHLMASQYIPTEGEVTILGESVYENREVLSNICFIPGFTKHVHAYRVKDFLATAASFYPNWDQAFADELLETFELSPKKKYKELSAGMVSMLSIIISMASRAPVTLLDEPYTGLDATARHLFYDLLADDFAKNPRTIVFSTHLIDEASRLFEDVILIDKGSLIFHQPIEVLEEQSFTISGQTSIIEHALSTKNIIHKEALGNTTHVAIFDHLTKQEMTALMEAGIQVSKLSLQQLFVYLTAKRKGDSV</sequence>
<dbReference type="Gene3D" id="3.40.50.300">
    <property type="entry name" value="P-loop containing nucleotide triphosphate hydrolases"/>
    <property type="match status" value="1"/>
</dbReference>
<dbReference type="InterPro" id="IPR003439">
    <property type="entry name" value="ABC_transporter-like_ATP-bd"/>
</dbReference>
<dbReference type="PROSITE" id="PS50893">
    <property type="entry name" value="ABC_TRANSPORTER_2"/>
    <property type="match status" value="1"/>
</dbReference>
<dbReference type="SUPFAM" id="SSF52540">
    <property type="entry name" value="P-loop containing nucleoside triphosphate hydrolases"/>
    <property type="match status" value="1"/>
</dbReference>
<dbReference type="GO" id="GO:0016887">
    <property type="term" value="F:ATP hydrolysis activity"/>
    <property type="evidence" value="ECO:0007669"/>
    <property type="project" value="InterPro"/>
</dbReference>
<dbReference type="OrthoDB" id="9804819at2"/>
<dbReference type="PANTHER" id="PTHR43158">
    <property type="entry name" value="SKFA PEPTIDE EXPORT ATP-BINDING PROTEIN SKFE"/>
    <property type="match status" value="1"/>
</dbReference>
<evidence type="ECO:0000313" key="4">
    <source>
        <dbReference type="EMBL" id="OEF97507.1"/>
    </source>
</evidence>
<name>A0A1E5G357_9FIRM</name>
<feature type="domain" description="ABC transporter" evidence="3">
    <location>
        <begin position="5"/>
        <end position="230"/>
    </location>
</feature>
<organism evidence="4 5">
    <name type="scientific">Desulfuribacillus alkaliarsenatis</name>
    <dbReference type="NCBI Taxonomy" id="766136"/>
    <lineage>
        <taxon>Bacteria</taxon>
        <taxon>Bacillati</taxon>
        <taxon>Bacillota</taxon>
        <taxon>Desulfuribacillia</taxon>
        <taxon>Desulfuribacillales</taxon>
        <taxon>Desulfuribacillaceae</taxon>
        <taxon>Desulfuribacillus</taxon>
    </lineage>
</organism>
<evidence type="ECO:0000313" key="5">
    <source>
        <dbReference type="Proteomes" id="UP000094296"/>
    </source>
</evidence>
<dbReference type="CDD" id="cd03230">
    <property type="entry name" value="ABC_DR_subfamily_A"/>
    <property type="match status" value="1"/>
</dbReference>
<dbReference type="EMBL" id="MIJE01000011">
    <property type="protein sequence ID" value="OEF97507.1"/>
    <property type="molecule type" value="Genomic_DNA"/>
</dbReference>
<comment type="caution">
    <text evidence="4">The sequence shown here is derived from an EMBL/GenBank/DDBJ whole genome shotgun (WGS) entry which is preliminary data.</text>
</comment>
<accession>A0A1E5G357</accession>
<keyword evidence="2" id="KW-0067">ATP-binding</keyword>
<dbReference type="InterPro" id="IPR003593">
    <property type="entry name" value="AAA+_ATPase"/>
</dbReference>
<evidence type="ECO:0000256" key="1">
    <source>
        <dbReference type="ARBA" id="ARBA00022741"/>
    </source>
</evidence>